<dbReference type="Pfam" id="PF13499">
    <property type="entry name" value="EF-hand_7"/>
    <property type="match status" value="1"/>
</dbReference>
<dbReference type="InterPro" id="IPR011992">
    <property type="entry name" value="EF-hand-dom_pair"/>
</dbReference>
<dbReference type="AlphaFoldDB" id="A0A812TA52"/>
<dbReference type="GO" id="GO:0005509">
    <property type="term" value="F:calcium ion binding"/>
    <property type="evidence" value="ECO:0007669"/>
    <property type="project" value="InterPro"/>
</dbReference>
<comment type="caution">
    <text evidence="3">The sequence shown here is derived from an EMBL/GenBank/DDBJ whole genome shotgun (WGS) entry which is preliminary data.</text>
</comment>
<dbReference type="InterPro" id="IPR002048">
    <property type="entry name" value="EF_hand_dom"/>
</dbReference>
<accession>A0A812TA52</accession>
<keyword evidence="1" id="KW-0106">Calcium</keyword>
<keyword evidence="4" id="KW-1185">Reference proteome</keyword>
<dbReference type="SUPFAM" id="SSF47473">
    <property type="entry name" value="EF-hand"/>
    <property type="match status" value="1"/>
</dbReference>
<dbReference type="SMART" id="SM00054">
    <property type="entry name" value="EFh"/>
    <property type="match status" value="2"/>
</dbReference>
<dbReference type="PROSITE" id="PS50222">
    <property type="entry name" value="EF_HAND_2"/>
    <property type="match status" value="2"/>
</dbReference>
<gene>
    <name evidence="3" type="primary">CPK25</name>
    <name evidence="3" type="ORF">SNAT2548_LOCUS28966</name>
</gene>
<protein>
    <submittedName>
        <fullName evidence="3">CPK25 protein</fullName>
    </submittedName>
</protein>
<dbReference type="OrthoDB" id="438252at2759"/>
<name>A0A812TA52_9DINO</name>
<organism evidence="3 4">
    <name type="scientific">Symbiodinium natans</name>
    <dbReference type="NCBI Taxonomy" id="878477"/>
    <lineage>
        <taxon>Eukaryota</taxon>
        <taxon>Sar</taxon>
        <taxon>Alveolata</taxon>
        <taxon>Dinophyceae</taxon>
        <taxon>Suessiales</taxon>
        <taxon>Symbiodiniaceae</taxon>
        <taxon>Symbiodinium</taxon>
    </lineage>
</organism>
<feature type="domain" description="EF-hand" evidence="2">
    <location>
        <begin position="18"/>
        <end position="53"/>
    </location>
</feature>
<sequence length="142" mass="16104">MLSAEDIAIMKQMQKHAKQLKSLRGVFKEIDNDQSNLVSLEELKEALKEKKLASFLESMDISTQDIWTLFMVMDSDGSGDVTLEEFVTGCMQLQGPAQSIQLARMRHEHLKTRSDLLHVGAEVKAIRAQLYDLLRGCPELRL</sequence>
<dbReference type="CDD" id="cd00051">
    <property type="entry name" value="EFh"/>
    <property type="match status" value="1"/>
</dbReference>
<evidence type="ECO:0000313" key="4">
    <source>
        <dbReference type="Proteomes" id="UP000604046"/>
    </source>
</evidence>
<dbReference type="InterPro" id="IPR018247">
    <property type="entry name" value="EF_Hand_1_Ca_BS"/>
</dbReference>
<evidence type="ECO:0000256" key="1">
    <source>
        <dbReference type="ARBA" id="ARBA00022837"/>
    </source>
</evidence>
<dbReference type="PROSITE" id="PS00018">
    <property type="entry name" value="EF_HAND_1"/>
    <property type="match status" value="2"/>
</dbReference>
<evidence type="ECO:0000259" key="2">
    <source>
        <dbReference type="PROSITE" id="PS50222"/>
    </source>
</evidence>
<feature type="domain" description="EF-hand" evidence="2">
    <location>
        <begin position="61"/>
        <end position="96"/>
    </location>
</feature>
<reference evidence="3" key="1">
    <citation type="submission" date="2021-02" db="EMBL/GenBank/DDBJ databases">
        <authorList>
            <person name="Dougan E. K."/>
            <person name="Rhodes N."/>
            <person name="Thang M."/>
            <person name="Chan C."/>
        </authorList>
    </citation>
    <scope>NUCLEOTIDE SEQUENCE</scope>
</reference>
<dbReference type="Proteomes" id="UP000604046">
    <property type="component" value="Unassembled WGS sequence"/>
</dbReference>
<dbReference type="EMBL" id="CAJNDS010002539">
    <property type="protein sequence ID" value="CAE7517553.1"/>
    <property type="molecule type" value="Genomic_DNA"/>
</dbReference>
<proteinExistence type="predicted"/>
<dbReference type="Gene3D" id="1.10.238.10">
    <property type="entry name" value="EF-hand"/>
    <property type="match status" value="1"/>
</dbReference>
<evidence type="ECO:0000313" key="3">
    <source>
        <dbReference type="EMBL" id="CAE7517553.1"/>
    </source>
</evidence>